<keyword evidence="9 11" id="KW-0472">Membrane</keyword>
<dbReference type="Proteomes" id="UP000077355">
    <property type="component" value="Unassembled WGS sequence"/>
</dbReference>
<dbReference type="InterPro" id="IPR003838">
    <property type="entry name" value="ABC3_permease_C"/>
</dbReference>
<comment type="similarity">
    <text evidence="2">Belongs to the ABC-4 integral membrane protein family. HrtB subfamily.</text>
</comment>
<keyword evidence="5" id="KW-0813">Transport</keyword>
<comment type="subcellular location">
    <subcellularLocation>
        <location evidence="1">Cell membrane</location>
        <topology evidence="1">Multi-pass membrane protein</topology>
    </subcellularLocation>
</comment>
<dbReference type="GO" id="GO:0005886">
    <property type="term" value="C:plasma membrane"/>
    <property type="evidence" value="ECO:0007669"/>
    <property type="project" value="UniProtKB-SubCell"/>
</dbReference>
<name>A0A162LV78_9BACL</name>
<feature type="transmembrane region" description="Helical" evidence="11">
    <location>
        <begin position="250"/>
        <end position="272"/>
    </location>
</feature>
<evidence type="ECO:0000256" key="6">
    <source>
        <dbReference type="ARBA" id="ARBA00022475"/>
    </source>
</evidence>
<evidence type="ECO:0000256" key="4">
    <source>
        <dbReference type="ARBA" id="ARBA00016962"/>
    </source>
</evidence>
<feature type="transmembrane region" description="Helical" evidence="11">
    <location>
        <begin position="336"/>
        <end position="359"/>
    </location>
</feature>
<comment type="caution">
    <text evidence="13">The sequence shown here is derived from an EMBL/GenBank/DDBJ whole genome shotgun (WGS) entry which is preliminary data.</text>
</comment>
<feature type="transmembrane region" description="Helical" evidence="11">
    <location>
        <begin position="292"/>
        <end position="316"/>
    </location>
</feature>
<gene>
    <name evidence="13" type="ORF">PBAT_23515</name>
</gene>
<evidence type="ECO:0000256" key="5">
    <source>
        <dbReference type="ARBA" id="ARBA00022448"/>
    </source>
</evidence>
<dbReference type="EMBL" id="LVJI01000054">
    <property type="protein sequence ID" value="OAB40277.1"/>
    <property type="molecule type" value="Genomic_DNA"/>
</dbReference>
<feature type="domain" description="ABC3 transporter permease C-terminal" evidence="12">
    <location>
        <begin position="252"/>
        <end position="361"/>
    </location>
</feature>
<keyword evidence="7 11" id="KW-0812">Transmembrane</keyword>
<evidence type="ECO:0000256" key="1">
    <source>
        <dbReference type="ARBA" id="ARBA00004651"/>
    </source>
</evidence>
<proteinExistence type="inferred from homology"/>
<dbReference type="RefSeq" id="WP_068653084.1">
    <property type="nucleotide sequence ID" value="NZ_CP043611.1"/>
</dbReference>
<keyword evidence="6" id="KW-1003">Cell membrane</keyword>
<evidence type="ECO:0000256" key="11">
    <source>
        <dbReference type="SAM" id="Phobius"/>
    </source>
</evidence>
<organism evidence="13 14">
    <name type="scientific">Paenibacillus antarcticus</name>
    <dbReference type="NCBI Taxonomy" id="253703"/>
    <lineage>
        <taxon>Bacteria</taxon>
        <taxon>Bacillati</taxon>
        <taxon>Bacillota</taxon>
        <taxon>Bacilli</taxon>
        <taxon>Bacillales</taxon>
        <taxon>Paenibacillaceae</taxon>
        <taxon>Paenibacillus</taxon>
    </lineage>
</organism>
<dbReference type="PANTHER" id="PTHR43738:SF1">
    <property type="entry name" value="HEMIN TRANSPORT SYSTEM PERMEASE PROTEIN HRTB-RELATED"/>
    <property type="match status" value="1"/>
</dbReference>
<comment type="subunit">
    <text evidence="3">The complex is composed of two ATP-binding proteins (HrtA), two transmembrane proteins (HrtB) and a solute-binding protein.</text>
</comment>
<evidence type="ECO:0000256" key="7">
    <source>
        <dbReference type="ARBA" id="ARBA00022692"/>
    </source>
</evidence>
<evidence type="ECO:0000256" key="2">
    <source>
        <dbReference type="ARBA" id="ARBA00008697"/>
    </source>
</evidence>
<evidence type="ECO:0000256" key="3">
    <source>
        <dbReference type="ARBA" id="ARBA00011131"/>
    </source>
</evidence>
<evidence type="ECO:0000256" key="8">
    <source>
        <dbReference type="ARBA" id="ARBA00022989"/>
    </source>
</evidence>
<keyword evidence="8 11" id="KW-1133">Transmembrane helix</keyword>
<evidence type="ECO:0000313" key="13">
    <source>
        <dbReference type="EMBL" id="OAB40277.1"/>
    </source>
</evidence>
<dbReference type="AlphaFoldDB" id="A0A162LV78"/>
<comment type="function">
    <text evidence="10">Part of the ABC transporter complex hrt involved in hemin import. Responsible for the translocation of the substrate across the membrane.</text>
</comment>
<sequence>MFLAMRELRHSKARYALIMVIMLLVSFLVLFVTGLAKGLAYANISAIENMPTNYYVVQGDAEHKFRRSQLNDSNLKDVRAIVGNENATPLSMQMSTITATDLDVKADVTFFAVDMAGPIAPKVVQGAEISNDTVGSVIVDRKLEESGIKIGSVISDQQTGMTLKVAGFVEDNSYSHTPVVYINAHDWQELTTGVSQKGATDHPASFNLIAVHATSDQATSLQEGLKGVDVITQKEAIASIPGYSEEQGSLLMMIAFLFVISAVVLAVFFYVITIQKTSQFGILKAMGTKTSYLAWSVLGQVLLLSVSSLVVSLLMIGGMKMILPESMPFQLNTPTLILTSSLFVGMSLIGSLISVLKVAKVDALEAIGRVGA</sequence>
<evidence type="ECO:0000256" key="9">
    <source>
        <dbReference type="ARBA" id="ARBA00023136"/>
    </source>
</evidence>
<evidence type="ECO:0000259" key="12">
    <source>
        <dbReference type="Pfam" id="PF02687"/>
    </source>
</evidence>
<evidence type="ECO:0000256" key="10">
    <source>
        <dbReference type="ARBA" id="ARBA00024973"/>
    </source>
</evidence>
<dbReference type="InterPro" id="IPR051125">
    <property type="entry name" value="ABC-4/HrtB_transporter"/>
</dbReference>
<dbReference type="PANTHER" id="PTHR43738">
    <property type="entry name" value="ABC TRANSPORTER, MEMBRANE PROTEIN"/>
    <property type="match status" value="1"/>
</dbReference>
<dbReference type="OrthoDB" id="384327at2"/>
<evidence type="ECO:0000313" key="14">
    <source>
        <dbReference type="Proteomes" id="UP000077355"/>
    </source>
</evidence>
<reference evidence="13 14" key="1">
    <citation type="submission" date="2016-03" db="EMBL/GenBank/DDBJ databases">
        <title>Draft genome sequence of Paenibacillus antarcticus CECT 5836.</title>
        <authorList>
            <person name="Shin S.-K."/>
            <person name="Yi H."/>
        </authorList>
    </citation>
    <scope>NUCLEOTIDE SEQUENCE [LARGE SCALE GENOMIC DNA]</scope>
    <source>
        <strain evidence="13 14">CECT 5836</strain>
    </source>
</reference>
<accession>A0A162LV78</accession>
<protein>
    <recommendedName>
        <fullName evidence="4">Putative hemin transport system permease protein HrtB</fullName>
    </recommendedName>
</protein>
<keyword evidence="14" id="KW-1185">Reference proteome</keyword>
<dbReference type="Pfam" id="PF02687">
    <property type="entry name" value="FtsX"/>
    <property type="match status" value="1"/>
</dbReference>